<sequence>MKRRARRDERGSAGAVLTVGIALATFAVFCVATLLIHWFAVARQAEQSAELSALAAVSAAVAGGDPCEAARQAAVRNEVLVAGCEVRGSGRAIVVEVSVRARIEQPVLGAPGEVVRKATAASS</sequence>
<keyword evidence="1" id="KW-0472">Membrane</keyword>
<keyword evidence="3" id="KW-1185">Reference proteome</keyword>
<name>A0A1M6HJA4_9ACTN</name>
<organism evidence="2 3">
    <name type="scientific">Tessaracoccus bendigoensis DSM 12906</name>
    <dbReference type="NCBI Taxonomy" id="1123357"/>
    <lineage>
        <taxon>Bacteria</taxon>
        <taxon>Bacillati</taxon>
        <taxon>Actinomycetota</taxon>
        <taxon>Actinomycetes</taxon>
        <taxon>Propionibacteriales</taxon>
        <taxon>Propionibacteriaceae</taxon>
        <taxon>Tessaracoccus</taxon>
    </lineage>
</organism>
<dbReference type="OrthoDB" id="9893238at2"/>
<protein>
    <submittedName>
        <fullName evidence="2">Helicase/secretion neighborhood TadE-like protein</fullName>
    </submittedName>
</protein>
<dbReference type="Proteomes" id="UP000184512">
    <property type="component" value="Unassembled WGS sequence"/>
</dbReference>
<gene>
    <name evidence="2" type="ORF">SAMN02745244_01984</name>
</gene>
<dbReference type="STRING" id="1123357.SAMN02745244_01984"/>
<accession>A0A1M6HJA4</accession>
<evidence type="ECO:0000313" key="2">
    <source>
        <dbReference type="EMBL" id="SHJ22239.1"/>
    </source>
</evidence>
<keyword evidence="2" id="KW-0378">Hydrolase</keyword>
<evidence type="ECO:0000313" key="3">
    <source>
        <dbReference type="Proteomes" id="UP000184512"/>
    </source>
</evidence>
<keyword evidence="1" id="KW-0812">Transmembrane</keyword>
<keyword evidence="1" id="KW-1133">Transmembrane helix</keyword>
<dbReference type="EMBL" id="FQZG01000033">
    <property type="protein sequence ID" value="SHJ22239.1"/>
    <property type="molecule type" value="Genomic_DNA"/>
</dbReference>
<keyword evidence="2" id="KW-0067">ATP-binding</keyword>
<evidence type="ECO:0000256" key="1">
    <source>
        <dbReference type="SAM" id="Phobius"/>
    </source>
</evidence>
<keyword evidence="2" id="KW-0547">Nucleotide-binding</keyword>
<reference evidence="3" key="1">
    <citation type="submission" date="2016-11" db="EMBL/GenBank/DDBJ databases">
        <authorList>
            <person name="Varghese N."/>
            <person name="Submissions S."/>
        </authorList>
    </citation>
    <scope>NUCLEOTIDE SEQUENCE [LARGE SCALE GENOMIC DNA]</scope>
    <source>
        <strain evidence="3">DSM 12906</strain>
    </source>
</reference>
<keyword evidence="2" id="KW-0347">Helicase</keyword>
<proteinExistence type="predicted"/>
<dbReference type="RefSeq" id="WP_073187712.1">
    <property type="nucleotide sequence ID" value="NZ_FQZG01000033.1"/>
</dbReference>
<dbReference type="AlphaFoldDB" id="A0A1M6HJA4"/>
<dbReference type="GO" id="GO:0004386">
    <property type="term" value="F:helicase activity"/>
    <property type="evidence" value="ECO:0007669"/>
    <property type="project" value="UniProtKB-KW"/>
</dbReference>
<feature type="transmembrane region" description="Helical" evidence="1">
    <location>
        <begin position="12"/>
        <end position="40"/>
    </location>
</feature>